<evidence type="ECO:0000313" key="3">
    <source>
        <dbReference type="EMBL" id="PHT80954.1"/>
    </source>
</evidence>
<dbReference type="AlphaFoldDB" id="A0A2G2ZGA7"/>
<gene>
    <name evidence="3" type="ORF">T459_13969</name>
</gene>
<proteinExistence type="predicted"/>
<name>A0A2G2ZGA7_CAPAN</name>
<protein>
    <recommendedName>
        <fullName evidence="2">Retrovirus-related Pol polyprotein from transposon TNT 1-94-like beta-barrel domain-containing protein</fullName>
    </recommendedName>
</protein>
<dbReference type="InterPro" id="IPR054722">
    <property type="entry name" value="PolX-like_BBD"/>
</dbReference>
<organism evidence="3 4">
    <name type="scientific">Capsicum annuum</name>
    <name type="common">Capsicum pepper</name>
    <dbReference type="NCBI Taxonomy" id="4072"/>
    <lineage>
        <taxon>Eukaryota</taxon>
        <taxon>Viridiplantae</taxon>
        <taxon>Streptophyta</taxon>
        <taxon>Embryophyta</taxon>
        <taxon>Tracheophyta</taxon>
        <taxon>Spermatophyta</taxon>
        <taxon>Magnoliopsida</taxon>
        <taxon>eudicotyledons</taxon>
        <taxon>Gunneridae</taxon>
        <taxon>Pentapetalae</taxon>
        <taxon>asterids</taxon>
        <taxon>lamiids</taxon>
        <taxon>Solanales</taxon>
        <taxon>Solanaceae</taxon>
        <taxon>Solanoideae</taxon>
        <taxon>Capsiceae</taxon>
        <taxon>Capsicum</taxon>
    </lineage>
</organism>
<reference evidence="3 4" key="2">
    <citation type="journal article" date="2017" name="Genome Biol.">
        <title>New reference genome sequences of hot pepper reveal the massive evolution of plant disease-resistance genes by retroduplication.</title>
        <authorList>
            <person name="Kim S."/>
            <person name="Park J."/>
            <person name="Yeom S.I."/>
            <person name="Kim Y.M."/>
            <person name="Seo E."/>
            <person name="Kim K.T."/>
            <person name="Kim M.S."/>
            <person name="Lee J.M."/>
            <person name="Cheong K."/>
            <person name="Shin H.S."/>
            <person name="Kim S.B."/>
            <person name="Han K."/>
            <person name="Lee J."/>
            <person name="Park M."/>
            <person name="Lee H.A."/>
            <person name="Lee H.Y."/>
            <person name="Lee Y."/>
            <person name="Oh S."/>
            <person name="Lee J.H."/>
            <person name="Choi E."/>
            <person name="Choi E."/>
            <person name="Lee S.E."/>
            <person name="Jeon J."/>
            <person name="Kim H."/>
            <person name="Choi G."/>
            <person name="Song H."/>
            <person name="Lee J."/>
            <person name="Lee S.C."/>
            <person name="Kwon J.K."/>
            <person name="Lee H.Y."/>
            <person name="Koo N."/>
            <person name="Hong Y."/>
            <person name="Kim R.W."/>
            <person name="Kang W.H."/>
            <person name="Huh J.H."/>
            <person name="Kang B.C."/>
            <person name="Yang T.J."/>
            <person name="Lee Y.H."/>
            <person name="Bennetzen J.L."/>
            <person name="Choi D."/>
        </authorList>
    </citation>
    <scope>NUCLEOTIDE SEQUENCE [LARGE SCALE GENOMIC DNA]</scope>
    <source>
        <strain evidence="4">cv. CM334</strain>
    </source>
</reference>
<dbReference type="Gramene" id="PHT80954">
    <property type="protein sequence ID" value="PHT80954"/>
    <property type="gene ID" value="T459_13969"/>
</dbReference>
<evidence type="ECO:0000256" key="1">
    <source>
        <dbReference type="SAM" id="MobiDB-lite"/>
    </source>
</evidence>
<feature type="compositionally biased region" description="Polar residues" evidence="1">
    <location>
        <begin position="71"/>
        <end position="94"/>
    </location>
</feature>
<accession>A0A2G2ZGA7</accession>
<reference evidence="3 4" key="1">
    <citation type="journal article" date="2014" name="Nat. Genet.">
        <title>Genome sequence of the hot pepper provides insights into the evolution of pungency in Capsicum species.</title>
        <authorList>
            <person name="Kim S."/>
            <person name="Park M."/>
            <person name="Yeom S.I."/>
            <person name="Kim Y.M."/>
            <person name="Lee J.M."/>
            <person name="Lee H.A."/>
            <person name="Seo E."/>
            <person name="Choi J."/>
            <person name="Cheong K."/>
            <person name="Kim K.T."/>
            <person name="Jung K."/>
            <person name="Lee G.W."/>
            <person name="Oh S.K."/>
            <person name="Bae C."/>
            <person name="Kim S.B."/>
            <person name="Lee H.Y."/>
            <person name="Kim S.Y."/>
            <person name="Kim M.S."/>
            <person name="Kang B.C."/>
            <person name="Jo Y.D."/>
            <person name="Yang H.B."/>
            <person name="Jeong H.J."/>
            <person name="Kang W.H."/>
            <person name="Kwon J.K."/>
            <person name="Shin C."/>
            <person name="Lim J.Y."/>
            <person name="Park J.H."/>
            <person name="Huh J.H."/>
            <person name="Kim J.S."/>
            <person name="Kim B.D."/>
            <person name="Cohen O."/>
            <person name="Paran I."/>
            <person name="Suh M.C."/>
            <person name="Lee S.B."/>
            <person name="Kim Y.K."/>
            <person name="Shin Y."/>
            <person name="Noh S.J."/>
            <person name="Park J."/>
            <person name="Seo Y.S."/>
            <person name="Kwon S.Y."/>
            <person name="Kim H.A."/>
            <person name="Park J.M."/>
            <person name="Kim H.J."/>
            <person name="Choi S.B."/>
            <person name="Bosland P.W."/>
            <person name="Reeves G."/>
            <person name="Jo S.H."/>
            <person name="Lee B.W."/>
            <person name="Cho H.T."/>
            <person name="Choi H.S."/>
            <person name="Lee M.S."/>
            <person name="Yu Y."/>
            <person name="Do Choi Y."/>
            <person name="Park B.S."/>
            <person name="van Deynze A."/>
            <person name="Ashrafi H."/>
            <person name="Hill T."/>
            <person name="Kim W.T."/>
            <person name="Pai H.S."/>
            <person name="Ahn H.K."/>
            <person name="Yeam I."/>
            <person name="Giovannoni J.J."/>
            <person name="Rose J.K."/>
            <person name="Sorensen I."/>
            <person name="Lee S.J."/>
            <person name="Kim R.W."/>
            <person name="Choi I.Y."/>
            <person name="Choi B.S."/>
            <person name="Lim J.S."/>
            <person name="Lee Y.H."/>
            <person name="Choi D."/>
        </authorList>
    </citation>
    <scope>NUCLEOTIDE SEQUENCE [LARGE SCALE GENOMIC DNA]</scope>
    <source>
        <strain evidence="4">cv. CM334</strain>
    </source>
</reference>
<feature type="domain" description="Retrovirus-related Pol polyprotein from transposon TNT 1-94-like beta-barrel" evidence="2">
    <location>
        <begin position="98"/>
        <end position="175"/>
    </location>
</feature>
<dbReference type="Proteomes" id="UP000222542">
    <property type="component" value="Unassembled WGS sequence"/>
</dbReference>
<evidence type="ECO:0000313" key="4">
    <source>
        <dbReference type="Proteomes" id="UP000222542"/>
    </source>
</evidence>
<sequence length="270" mass="29720">MYMSRRVILIEGVEEEAASEEGEEEGMSRVRIVGFCHKGPFLLTNQDASTLPSIHSSYVQGHIARVCPDPRTTNGNRVSRCPSSNLESMSSQSRPNLLMDSGTTHHLTSDLDNLSIHTEYHCPEEVTLGNGSNLPILYIGKGSFSISGKLYALENLLLIPTATQNLFSINSFTNSNQVTIEFFPNYFVIKDLATRAVLHNGPNDGGFYSLRILKSVSSPTLYVASLGVWHAYLAHVSYPTVHRTLPSSTFTWSTCCSSSLCPTWAISKSH</sequence>
<dbReference type="EMBL" id="AYRZ02000005">
    <property type="protein sequence ID" value="PHT80954.1"/>
    <property type="molecule type" value="Genomic_DNA"/>
</dbReference>
<comment type="caution">
    <text evidence="3">The sequence shown here is derived from an EMBL/GenBank/DDBJ whole genome shotgun (WGS) entry which is preliminary data.</text>
</comment>
<dbReference type="Pfam" id="PF22936">
    <property type="entry name" value="Pol_BBD"/>
    <property type="match status" value="1"/>
</dbReference>
<keyword evidence="4" id="KW-1185">Reference proteome</keyword>
<feature type="region of interest" description="Disordered" evidence="1">
    <location>
        <begin position="69"/>
        <end position="94"/>
    </location>
</feature>
<evidence type="ECO:0000259" key="2">
    <source>
        <dbReference type="Pfam" id="PF22936"/>
    </source>
</evidence>